<accession>A0A0C3A645</accession>
<feature type="region of interest" description="Disordered" evidence="1">
    <location>
        <begin position="1"/>
        <end position="20"/>
    </location>
</feature>
<evidence type="ECO:0000256" key="1">
    <source>
        <dbReference type="SAM" id="MobiDB-lite"/>
    </source>
</evidence>
<reference evidence="3" key="2">
    <citation type="submission" date="2015-01" db="EMBL/GenBank/DDBJ databases">
        <title>Evolutionary Origins and Diversification of the Mycorrhizal Mutualists.</title>
        <authorList>
            <consortium name="DOE Joint Genome Institute"/>
            <consortium name="Mycorrhizal Genomics Consortium"/>
            <person name="Kohler A."/>
            <person name="Kuo A."/>
            <person name="Nagy L.G."/>
            <person name="Floudas D."/>
            <person name="Copeland A."/>
            <person name="Barry K.W."/>
            <person name="Cichocki N."/>
            <person name="Veneault-Fourrey C."/>
            <person name="LaButti K."/>
            <person name="Lindquist E.A."/>
            <person name="Lipzen A."/>
            <person name="Lundell T."/>
            <person name="Morin E."/>
            <person name="Murat C."/>
            <person name="Riley R."/>
            <person name="Ohm R."/>
            <person name="Sun H."/>
            <person name="Tunlid A."/>
            <person name="Henrissat B."/>
            <person name="Grigoriev I.V."/>
            <person name="Hibbett D.S."/>
            <person name="Martin F."/>
        </authorList>
    </citation>
    <scope>NUCLEOTIDE SEQUENCE [LARGE SCALE GENOMIC DNA]</scope>
    <source>
        <strain evidence="3">MAFF 305830</strain>
    </source>
</reference>
<protein>
    <submittedName>
        <fullName evidence="2">Uncharacterized protein</fullName>
    </submittedName>
</protein>
<sequence length="160" mass="18455">MSGNTPTEFEIDTRHTFPPSSPTPTSLFSNFDLVSPAFDSTIANFTFGQFTNLSYRSKIALSPSDNNERAPFFIRCFHHPLRLPTPQFPAIRHVDNQSPHDDFLSVSHTVFFLYHQSNKYDSPPEKKRKYPLLTKPTPNRSIHIELPFDRHAYHSTLSVY</sequence>
<proteinExistence type="predicted"/>
<evidence type="ECO:0000313" key="3">
    <source>
        <dbReference type="Proteomes" id="UP000054097"/>
    </source>
</evidence>
<name>A0A0C3A645_SERVB</name>
<keyword evidence="3" id="KW-1185">Reference proteome</keyword>
<gene>
    <name evidence="2" type="ORF">M408DRAFT_148791</name>
</gene>
<reference evidence="2 3" key="1">
    <citation type="submission" date="2014-04" db="EMBL/GenBank/DDBJ databases">
        <authorList>
            <consortium name="DOE Joint Genome Institute"/>
            <person name="Kuo A."/>
            <person name="Zuccaro A."/>
            <person name="Kohler A."/>
            <person name="Nagy L.G."/>
            <person name="Floudas D."/>
            <person name="Copeland A."/>
            <person name="Barry K.W."/>
            <person name="Cichocki N."/>
            <person name="Veneault-Fourrey C."/>
            <person name="LaButti K."/>
            <person name="Lindquist E.A."/>
            <person name="Lipzen A."/>
            <person name="Lundell T."/>
            <person name="Morin E."/>
            <person name="Murat C."/>
            <person name="Sun H."/>
            <person name="Tunlid A."/>
            <person name="Henrissat B."/>
            <person name="Grigoriev I.V."/>
            <person name="Hibbett D.S."/>
            <person name="Martin F."/>
            <person name="Nordberg H.P."/>
            <person name="Cantor M.N."/>
            <person name="Hua S.X."/>
        </authorList>
    </citation>
    <scope>NUCLEOTIDE SEQUENCE [LARGE SCALE GENOMIC DNA]</scope>
    <source>
        <strain evidence="2 3">MAFF 305830</strain>
    </source>
</reference>
<dbReference type="AlphaFoldDB" id="A0A0C3A645"/>
<organism evidence="2 3">
    <name type="scientific">Serendipita vermifera MAFF 305830</name>
    <dbReference type="NCBI Taxonomy" id="933852"/>
    <lineage>
        <taxon>Eukaryota</taxon>
        <taxon>Fungi</taxon>
        <taxon>Dikarya</taxon>
        <taxon>Basidiomycota</taxon>
        <taxon>Agaricomycotina</taxon>
        <taxon>Agaricomycetes</taxon>
        <taxon>Sebacinales</taxon>
        <taxon>Serendipitaceae</taxon>
        <taxon>Serendipita</taxon>
    </lineage>
</organism>
<dbReference type="HOGENOM" id="CLU_1653195_0_0_1"/>
<dbReference type="EMBL" id="KN824474">
    <property type="protein sequence ID" value="KIM20110.1"/>
    <property type="molecule type" value="Genomic_DNA"/>
</dbReference>
<evidence type="ECO:0000313" key="2">
    <source>
        <dbReference type="EMBL" id="KIM20110.1"/>
    </source>
</evidence>
<dbReference type="Proteomes" id="UP000054097">
    <property type="component" value="Unassembled WGS sequence"/>
</dbReference>